<feature type="transmembrane region" description="Helical" evidence="2">
    <location>
        <begin position="420"/>
        <end position="443"/>
    </location>
</feature>
<reference evidence="5" key="1">
    <citation type="journal article" date="2019" name="Int. J. Syst. Evol. Microbiol.">
        <title>The Global Catalogue of Microorganisms (GCM) 10K type strain sequencing project: providing services to taxonomists for standard genome sequencing and annotation.</title>
        <authorList>
            <consortium name="The Broad Institute Genomics Platform"/>
            <consortium name="The Broad Institute Genome Sequencing Center for Infectious Disease"/>
            <person name="Wu L."/>
            <person name="Ma J."/>
        </authorList>
    </citation>
    <scope>NUCLEOTIDE SEQUENCE [LARGE SCALE GENOMIC DNA]</scope>
    <source>
        <strain evidence="5">NBRC 106593</strain>
    </source>
</reference>
<feature type="compositionally biased region" description="Low complexity" evidence="1">
    <location>
        <begin position="304"/>
        <end position="314"/>
    </location>
</feature>
<evidence type="ECO:0000256" key="2">
    <source>
        <dbReference type="SAM" id="Phobius"/>
    </source>
</evidence>
<dbReference type="Proteomes" id="UP001596356">
    <property type="component" value="Unassembled WGS sequence"/>
</dbReference>
<organism evidence="4 5">
    <name type="scientific">Branchiibius cervicis</name>
    <dbReference type="NCBI Taxonomy" id="908252"/>
    <lineage>
        <taxon>Bacteria</taxon>
        <taxon>Bacillati</taxon>
        <taxon>Actinomycetota</taxon>
        <taxon>Actinomycetes</taxon>
        <taxon>Micrococcales</taxon>
        <taxon>Dermacoccaceae</taxon>
        <taxon>Branchiibius</taxon>
    </lineage>
</organism>
<keyword evidence="5" id="KW-1185">Reference proteome</keyword>
<comment type="caution">
    <text evidence="4">The sequence shown here is derived from an EMBL/GenBank/DDBJ whole genome shotgun (WGS) entry which is preliminary data.</text>
</comment>
<feature type="region of interest" description="Disordered" evidence="1">
    <location>
        <begin position="213"/>
        <end position="320"/>
    </location>
</feature>
<gene>
    <name evidence="4" type="ORF">ACFQBT_02095</name>
</gene>
<evidence type="ECO:0000256" key="1">
    <source>
        <dbReference type="SAM" id="MobiDB-lite"/>
    </source>
</evidence>
<keyword evidence="2" id="KW-0812">Transmembrane</keyword>
<sequence length="449" mass="44604">MTRTTTRRTASNGVRRTLGVVGTTGLVGGLALVGMGAVAAPRADAATTTTVSKSMKASCIYWGQDLGIWSVDVTAELPTTVAPGAAYDAPALTVKVTTSLKAANTLRGLNVDYIYNGSSAAKYSVFGATQTAALTFPQTTIPATGALVTLAKGSGAAGSAPPTEGTYPVVVGDFHVEMTAHHSADDDGNVEPPSVLGVDCTMQGTDADRTLTNINVTNGSTTPPPSTTSTTEPTTPPPSTTSTTEPTTPPPSTTSTTEPTTPPPSTTSTTEPTTPPPSTTGTTEPTTPPPSTTSTLPTSPPPTGTTAPSPSGATVTLNRSSYAPGDPFTLSASGFKPNEKGISIVAHSAPVTLATNLTADANGNLTYSGTIPNSLAAGTHTIEVVGSVSGSATFTVVPASVVTPSTVQTGSVASTTGGNMITAAGFGLTAIGAVALGGAVLAGRKREQQ</sequence>
<protein>
    <submittedName>
        <fullName evidence="4">DUF6801 domain-containing protein</fullName>
    </submittedName>
</protein>
<dbReference type="InterPro" id="IPR046542">
    <property type="entry name" value="DUF6801"/>
</dbReference>
<accession>A0ABW2ANR8</accession>
<keyword evidence="2" id="KW-1133">Transmembrane helix</keyword>
<feature type="region of interest" description="Disordered" evidence="1">
    <location>
        <begin position="181"/>
        <end position="201"/>
    </location>
</feature>
<evidence type="ECO:0000313" key="5">
    <source>
        <dbReference type="Proteomes" id="UP001596356"/>
    </source>
</evidence>
<evidence type="ECO:0000259" key="3">
    <source>
        <dbReference type="Pfam" id="PF20611"/>
    </source>
</evidence>
<feature type="domain" description="DUF6801" evidence="3">
    <location>
        <begin position="69"/>
        <end position="211"/>
    </location>
</feature>
<dbReference type="EMBL" id="JBHSWJ010000002">
    <property type="protein sequence ID" value="MFC6712705.1"/>
    <property type="molecule type" value="Genomic_DNA"/>
</dbReference>
<keyword evidence="2" id="KW-0472">Membrane</keyword>
<evidence type="ECO:0000313" key="4">
    <source>
        <dbReference type="EMBL" id="MFC6712705.1"/>
    </source>
</evidence>
<name>A0ABW2ANR8_9MICO</name>
<dbReference type="Pfam" id="PF20611">
    <property type="entry name" value="DUF6801"/>
    <property type="match status" value="1"/>
</dbReference>
<proteinExistence type="predicted"/>
<dbReference type="RefSeq" id="WP_377820174.1">
    <property type="nucleotide sequence ID" value="NZ_JBHSWJ010000002.1"/>
</dbReference>